<sequence length="313" mass="36375">MDKQILHITNGGYLTSYLNELKIEGEKLTWQEIICEGPTIETIHSNEFIELRREFLSTFYNVDLDLDKVEFALKQLSTPELYSEIVLWFEYDLFCNINMIAVINLLRQKKINLPLYLVCSGRVKGEKNLKALSELNPNQLFNHYKNKVKLNKDDIELAETIWGIYCGKDHNLLKPFIVKSSSFKYLNHCLKAHLERFPDSKSGLNVLEKNILEIVKSNTIKSKHHLLGYALNYQGYYGFGDMQLIAIIDKLDLFFKEEKNKLTLNRKGFDALLGQCNFAKELNSNMTYGGVNTQDFHFNKKENKLIKTIRDAN</sequence>
<accession>A0ABP8C2A4</accession>
<proteinExistence type="predicted"/>
<evidence type="ECO:0000313" key="2">
    <source>
        <dbReference type="Proteomes" id="UP001501496"/>
    </source>
</evidence>
<evidence type="ECO:0000313" key="1">
    <source>
        <dbReference type="EMBL" id="GAA4232380.1"/>
    </source>
</evidence>
<protein>
    <recommendedName>
        <fullName evidence="3">DUF1835 domain-containing protein</fullName>
    </recommendedName>
</protein>
<comment type="caution">
    <text evidence="1">The sequence shown here is derived from an EMBL/GenBank/DDBJ whole genome shotgun (WGS) entry which is preliminary data.</text>
</comment>
<dbReference type="RefSeq" id="WP_344786684.1">
    <property type="nucleotide sequence ID" value="NZ_BAABCA010000001.1"/>
</dbReference>
<organism evidence="1 2">
    <name type="scientific">Postechiella marina</name>
    <dbReference type="NCBI Taxonomy" id="943941"/>
    <lineage>
        <taxon>Bacteria</taxon>
        <taxon>Pseudomonadati</taxon>
        <taxon>Bacteroidota</taxon>
        <taxon>Flavobacteriia</taxon>
        <taxon>Flavobacteriales</taxon>
        <taxon>Flavobacteriaceae</taxon>
        <taxon>Postechiella</taxon>
    </lineage>
</organism>
<gene>
    <name evidence="1" type="ORF">GCM10022291_07080</name>
</gene>
<evidence type="ECO:0008006" key="3">
    <source>
        <dbReference type="Google" id="ProtNLM"/>
    </source>
</evidence>
<reference evidence="2" key="1">
    <citation type="journal article" date="2019" name="Int. J. Syst. Evol. Microbiol.">
        <title>The Global Catalogue of Microorganisms (GCM) 10K type strain sequencing project: providing services to taxonomists for standard genome sequencing and annotation.</title>
        <authorList>
            <consortium name="The Broad Institute Genomics Platform"/>
            <consortium name="The Broad Institute Genome Sequencing Center for Infectious Disease"/>
            <person name="Wu L."/>
            <person name="Ma J."/>
        </authorList>
    </citation>
    <scope>NUCLEOTIDE SEQUENCE [LARGE SCALE GENOMIC DNA]</scope>
    <source>
        <strain evidence="2">JCM 17630</strain>
    </source>
</reference>
<keyword evidence="2" id="KW-1185">Reference proteome</keyword>
<name>A0ABP8C2A4_9FLAO</name>
<dbReference type="Proteomes" id="UP001501496">
    <property type="component" value="Unassembled WGS sequence"/>
</dbReference>
<dbReference type="EMBL" id="BAABCA010000001">
    <property type="protein sequence ID" value="GAA4232380.1"/>
    <property type="molecule type" value="Genomic_DNA"/>
</dbReference>